<organism evidence="1 2">
    <name type="scientific">Candidatus Curtissbacteria bacterium RIFCSPLOWO2_01_FULL_42_26</name>
    <dbReference type="NCBI Taxonomy" id="1797729"/>
    <lineage>
        <taxon>Bacteria</taxon>
        <taxon>Candidatus Curtissiibacteriota</taxon>
    </lineage>
</organism>
<sequence>MDNLSDEEIRQELGFDLSSQQNFRHRDSSGAVTGKRDEKLYLLFALKGGFSNETSRYLVSDAADTST</sequence>
<dbReference type="AlphaFoldDB" id="A0A1F5HZ08"/>
<name>A0A1F5HZ08_9BACT</name>
<dbReference type="Proteomes" id="UP000179227">
    <property type="component" value="Unassembled WGS sequence"/>
</dbReference>
<proteinExistence type="predicted"/>
<gene>
    <name evidence="1" type="ORF">A3A60_04230</name>
</gene>
<evidence type="ECO:0000313" key="1">
    <source>
        <dbReference type="EMBL" id="OGE09300.1"/>
    </source>
</evidence>
<accession>A0A1F5HZ08</accession>
<dbReference type="STRING" id="1797729.A3A60_04230"/>
<reference evidence="1 2" key="1">
    <citation type="journal article" date="2016" name="Nat. Commun.">
        <title>Thousands of microbial genomes shed light on interconnected biogeochemical processes in an aquifer system.</title>
        <authorList>
            <person name="Anantharaman K."/>
            <person name="Brown C.T."/>
            <person name="Hug L.A."/>
            <person name="Sharon I."/>
            <person name="Castelle C.J."/>
            <person name="Probst A.J."/>
            <person name="Thomas B.C."/>
            <person name="Singh A."/>
            <person name="Wilkins M.J."/>
            <person name="Karaoz U."/>
            <person name="Brodie E.L."/>
            <person name="Williams K.H."/>
            <person name="Hubbard S.S."/>
            <person name="Banfield J.F."/>
        </authorList>
    </citation>
    <scope>NUCLEOTIDE SEQUENCE [LARGE SCALE GENOMIC DNA]</scope>
</reference>
<dbReference type="EMBL" id="MFBS01000020">
    <property type="protein sequence ID" value="OGE09300.1"/>
    <property type="molecule type" value="Genomic_DNA"/>
</dbReference>
<evidence type="ECO:0000313" key="2">
    <source>
        <dbReference type="Proteomes" id="UP000179227"/>
    </source>
</evidence>
<protein>
    <submittedName>
        <fullName evidence="1">Uncharacterized protein</fullName>
    </submittedName>
</protein>
<comment type="caution">
    <text evidence="1">The sequence shown here is derived from an EMBL/GenBank/DDBJ whole genome shotgun (WGS) entry which is preliminary data.</text>
</comment>